<organism evidence="2 3">
    <name type="scientific">Romanomermis culicivorax</name>
    <name type="common">Nematode worm</name>
    <dbReference type="NCBI Taxonomy" id="13658"/>
    <lineage>
        <taxon>Eukaryota</taxon>
        <taxon>Metazoa</taxon>
        <taxon>Ecdysozoa</taxon>
        <taxon>Nematoda</taxon>
        <taxon>Enoplea</taxon>
        <taxon>Dorylaimia</taxon>
        <taxon>Mermithida</taxon>
        <taxon>Mermithoidea</taxon>
        <taxon>Mermithidae</taxon>
        <taxon>Romanomermis</taxon>
    </lineage>
</organism>
<dbReference type="Proteomes" id="UP000887565">
    <property type="component" value="Unplaced"/>
</dbReference>
<dbReference type="Gene3D" id="3.40.1230.10">
    <property type="entry name" value="MTH938-like"/>
    <property type="match status" value="1"/>
</dbReference>
<evidence type="ECO:0000256" key="1">
    <source>
        <dbReference type="SAM" id="MobiDB-lite"/>
    </source>
</evidence>
<protein>
    <submittedName>
        <fullName evidence="3">NADH dehydrogenase [ubiquinone] 1 alpha subcomplex assembly factor 3</fullName>
    </submittedName>
</protein>
<dbReference type="AlphaFoldDB" id="A0A915J4G0"/>
<dbReference type="PANTHER" id="PTHR21192:SF2">
    <property type="entry name" value="NADH DEHYDROGENASE [UBIQUINONE] 1 ALPHA SUBCOMPLEX ASSEMBLY FACTOR 3"/>
    <property type="match status" value="1"/>
</dbReference>
<dbReference type="SUPFAM" id="SSF64076">
    <property type="entry name" value="MTH938-like"/>
    <property type="match status" value="1"/>
</dbReference>
<dbReference type="GO" id="GO:0005743">
    <property type="term" value="C:mitochondrial inner membrane"/>
    <property type="evidence" value="ECO:0007669"/>
    <property type="project" value="TreeGrafter"/>
</dbReference>
<dbReference type="WBParaSite" id="nRc.2.0.1.t20602-RA">
    <property type="protein sequence ID" value="nRc.2.0.1.t20602-RA"/>
    <property type="gene ID" value="nRc.2.0.1.g20602"/>
</dbReference>
<dbReference type="InterPro" id="IPR036748">
    <property type="entry name" value="MTH938-like_sf"/>
</dbReference>
<evidence type="ECO:0000313" key="2">
    <source>
        <dbReference type="Proteomes" id="UP000887565"/>
    </source>
</evidence>
<proteinExistence type="predicted"/>
<accession>A0A915J4G0</accession>
<dbReference type="PANTHER" id="PTHR21192">
    <property type="entry name" value="NUCLEAR PROTEIN E3-3"/>
    <property type="match status" value="1"/>
</dbReference>
<sequence length="212" mass="23526">ATRGEYSQEGYSSPQCYTTSTDDNYPKTTATFLKDEMDSSYILFTGVNNLGFRLKDNTALLGPVAAFPKMVISWMVASVDDISGEALEFFNLLEPKMDVIFLGVGEPENVEKIHKRLTPYLAKTKLNVEILSSTDACASFNYLNLDQRRVAALLFPPDELKDAKPSDRAHLLNAQGDGHGPTMPFTSRELFGIPEREDTDDALANNFNNNKS</sequence>
<dbReference type="OMA" id="RILNICW"/>
<reference evidence="3" key="1">
    <citation type="submission" date="2022-11" db="UniProtKB">
        <authorList>
            <consortium name="WormBaseParasite"/>
        </authorList>
    </citation>
    <scope>IDENTIFICATION</scope>
</reference>
<dbReference type="Pfam" id="PF04430">
    <property type="entry name" value="DUF498"/>
    <property type="match status" value="1"/>
</dbReference>
<name>A0A915J4G0_ROMCU</name>
<keyword evidence="2" id="KW-1185">Reference proteome</keyword>
<dbReference type="InterPro" id="IPR007523">
    <property type="entry name" value="NDUFAF3/AAMDC"/>
</dbReference>
<evidence type="ECO:0000313" key="3">
    <source>
        <dbReference type="WBParaSite" id="nRc.2.0.1.t20602-RA"/>
    </source>
</evidence>
<feature type="region of interest" description="Disordered" evidence="1">
    <location>
        <begin position="1"/>
        <end position="22"/>
    </location>
</feature>
<dbReference type="GO" id="GO:0032981">
    <property type="term" value="P:mitochondrial respiratory chain complex I assembly"/>
    <property type="evidence" value="ECO:0007669"/>
    <property type="project" value="TreeGrafter"/>
</dbReference>
<feature type="compositionally biased region" description="Polar residues" evidence="1">
    <location>
        <begin position="9"/>
        <end position="22"/>
    </location>
</feature>